<dbReference type="EMBL" id="UYRT01091719">
    <property type="protein sequence ID" value="VDN37391.1"/>
    <property type="molecule type" value="Genomic_DNA"/>
</dbReference>
<feature type="compositionally biased region" description="Low complexity" evidence="1">
    <location>
        <begin position="79"/>
        <end position="106"/>
    </location>
</feature>
<feature type="region of interest" description="Disordered" evidence="1">
    <location>
        <begin position="61"/>
        <end position="108"/>
    </location>
</feature>
<dbReference type="AlphaFoldDB" id="A0A183EJA5"/>
<sequence length="187" mass="19550">MVLLRASPPSPTAYYMADYARKGSVEALDCSLAMLSNYCSVTCRARSQASNTTACLEALITPPTTPDSGAQRTGAHRWSGSSTSSSSSSGYYSSSSTHQGTTSPGSAESSSYELIDKLLLSSSSSSSCATSPAMCLDLAQLMRFVPPLFISASTRPPLRREEQCHTSGAGVLACDLRKLPATSVRGA</sequence>
<accession>A0A183EJA5</accession>
<evidence type="ECO:0000313" key="2">
    <source>
        <dbReference type="EMBL" id="VDN37391.1"/>
    </source>
</evidence>
<dbReference type="WBParaSite" id="GPUH_0002107101-mRNA-1">
    <property type="protein sequence ID" value="GPUH_0002107101-mRNA-1"/>
    <property type="gene ID" value="GPUH_0002107101"/>
</dbReference>
<evidence type="ECO:0000313" key="4">
    <source>
        <dbReference type="WBParaSite" id="GPUH_0002107101-mRNA-1"/>
    </source>
</evidence>
<name>A0A183EJA5_9BILA</name>
<keyword evidence="3" id="KW-1185">Reference proteome</keyword>
<dbReference type="Proteomes" id="UP000271098">
    <property type="component" value="Unassembled WGS sequence"/>
</dbReference>
<evidence type="ECO:0000313" key="3">
    <source>
        <dbReference type="Proteomes" id="UP000271098"/>
    </source>
</evidence>
<protein>
    <submittedName>
        <fullName evidence="2 4">Uncharacterized protein</fullName>
    </submittedName>
</protein>
<organism evidence="4">
    <name type="scientific">Gongylonema pulchrum</name>
    <dbReference type="NCBI Taxonomy" id="637853"/>
    <lineage>
        <taxon>Eukaryota</taxon>
        <taxon>Metazoa</taxon>
        <taxon>Ecdysozoa</taxon>
        <taxon>Nematoda</taxon>
        <taxon>Chromadorea</taxon>
        <taxon>Rhabditida</taxon>
        <taxon>Spirurina</taxon>
        <taxon>Spiruromorpha</taxon>
        <taxon>Spiruroidea</taxon>
        <taxon>Gongylonematidae</taxon>
        <taxon>Gongylonema</taxon>
    </lineage>
</organism>
<reference evidence="2 3" key="2">
    <citation type="submission" date="2018-11" db="EMBL/GenBank/DDBJ databases">
        <authorList>
            <consortium name="Pathogen Informatics"/>
        </authorList>
    </citation>
    <scope>NUCLEOTIDE SEQUENCE [LARGE SCALE GENOMIC DNA]</scope>
</reference>
<reference evidence="4" key="1">
    <citation type="submission" date="2016-06" db="UniProtKB">
        <authorList>
            <consortium name="WormBaseParasite"/>
        </authorList>
    </citation>
    <scope>IDENTIFICATION</scope>
</reference>
<evidence type="ECO:0000256" key="1">
    <source>
        <dbReference type="SAM" id="MobiDB-lite"/>
    </source>
</evidence>
<proteinExistence type="predicted"/>
<gene>
    <name evidence="2" type="ORF">GPUH_LOCUS21047</name>
</gene>